<feature type="signal peptide" evidence="13">
    <location>
        <begin position="1"/>
        <end position="21"/>
    </location>
</feature>
<dbReference type="Pfam" id="PF01501">
    <property type="entry name" value="Glyco_transf_8"/>
    <property type="match status" value="1"/>
</dbReference>
<evidence type="ECO:0000313" key="14">
    <source>
        <dbReference type="EMBL" id="KAH8042807.1"/>
    </source>
</evidence>
<keyword evidence="7" id="KW-1133">Transmembrane helix</keyword>
<evidence type="ECO:0000256" key="7">
    <source>
        <dbReference type="ARBA" id="ARBA00022989"/>
    </source>
</evidence>
<dbReference type="EMBL" id="JABSTU010000001">
    <property type="protein sequence ID" value="KAH8042807.1"/>
    <property type="molecule type" value="Genomic_DNA"/>
</dbReference>
<dbReference type="InterPro" id="IPR002495">
    <property type="entry name" value="Glyco_trans_8"/>
</dbReference>
<dbReference type="InterPro" id="IPR029044">
    <property type="entry name" value="Nucleotide-diphossugar_trans"/>
</dbReference>
<evidence type="ECO:0000256" key="2">
    <source>
        <dbReference type="ARBA" id="ARBA00006351"/>
    </source>
</evidence>
<gene>
    <name evidence="14" type="ORF">HPB51_025859</name>
</gene>
<sequence>MAHLVRFVFVVFVLLAMCVLKYEYNNLWTNAPVDFPKAKKSQSAAPSLPQPSATAVTGGSHPERVKLVVVTCKGLLNMTVTNIKSAVAFTTVPLDLLLFADDENREPLRQASMLPDVDAVIYVDADVLFLSPIEELWKYFATMNSSHLAALAPESEDYATNWYRRFARHPFYQPLGVNSGVMLMNLTRMREFGWEKRLGPLLQKYSRDISWGDQDLLNILFSAHPERLLLFPCRWNYRTDHCMYGAYCTAGPPAVIHGSRRAFILESEPAFWGLHQAMEQYELGESLEYSFVVPFKDRLQRSRKTRCGQEFLKQVVHWEATARTIDIAVTNRSQKKES</sequence>
<dbReference type="PANTHER" id="PTHR46012:SF2">
    <property type="entry name" value="IP22168P"/>
    <property type="match status" value="1"/>
</dbReference>
<evidence type="ECO:0000256" key="4">
    <source>
        <dbReference type="ARBA" id="ARBA00022679"/>
    </source>
</evidence>
<name>A0A9J6F9F3_RHIMP</name>
<keyword evidence="8" id="KW-0472">Membrane</keyword>
<evidence type="ECO:0000256" key="1">
    <source>
        <dbReference type="ARBA" id="ARBA00004606"/>
    </source>
</evidence>
<organism evidence="14 15">
    <name type="scientific">Rhipicephalus microplus</name>
    <name type="common">Cattle tick</name>
    <name type="synonym">Boophilus microplus</name>
    <dbReference type="NCBI Taxonomy" id="6941"/>
    <lineage>
        <taxon>Eukaryota</taxon>
        <taxon>Metazoa</taxon>
        <taxon>Ecdysozoa</taxon>
        <taxon>Arthropoda</taxon>
        <taxon>Chelicerata</taxon>
        <taxon>Arachnida</taxon>
        <taxon>Acari</taxon>
        <taxon>Parasitiformes</taxon>
        <taxon>Ixodida</taxon>
        <taxon>Ixodoidea</taxon>
        <taxon>Ixodidae</taxon>
        <taxon>Rhipicephalinae</taxon>
        <taxon>Rhipicephalus</taxon>
        <taxon>Boophilus</taxon>
    </lineage>
</organism>
<comment type="catalytic activity">
    <reaction evidence="12">
        <text>3-O-(beta-D-glucosyl)-L-seryl-[EGF-like domain protein] + UDP-alpha-D-xylose = 3-O-[alpha-D-xylosyl-(1-&gt;3)-beta-D-glucosyl]-L-seryl-[EGF-like domain protein] + UDP + H(+)</text>
        <dbReference type="Rhea" id="RHEA:56064"/>
        <dbReference type="Rhea" id="RHEA-COMP:14610"/>
        <dbReference type="Rhea" id="RHEA-COMP:14611"/>
        <dbReference type="ChEBI" id="CHEBI:15378"/>
        <dbReference type="ChEBI" id="CHEBI:57632"/>
        <dbReference type="ChEBI" id="CHEBI:58223"/>
        <dbReference type="ChEBI" id="CHEBI:140575"/>
        <dbReference type="ChEBI" id="CHEBI:140576"/>
        <dbReference type="EC" id="2.4.2.42"/>
    </reaction>
</comment>
<dbReference type="SUPFAM" id="SSF53448">
    <property type="entry name" value="Nucleotide-diphospho-sugar transferases"/>
    <property type="match status" value="1"/>
</dbReference>
<keyword evidence="3" id="KW-0328">Glycosyltransferase</keyword>
<dbReference type="PANTHER" id="PTHR46012">
    <property type="entry name" value="IP22168P"/>
    <property type="match status" value="1"/>
</dbReference>
<reference evidence="14" key="2">
    <citation type="submission" date="2021-09" db="EMBL/GenBank/DDBJ databases">
        <authorList>
            <person name="Jia N."/>
            <person name="Wang J."/>
            <person name="Shi W."/>
            <person name="Du L."/>
            <person name="Sun Y."/>
            <person name="Zhan W."/>
            <person name="Jiang J."/>
            <person name="Wang Q."/>
            <person name="Zhang B."/>
            <person name="Ji P."/>
            <person name="Sakyi L.B."/>
            <person name="Cui X."/>
            <person name="Yuan T."/>
            <person name="Jiang B."/>
            <person name="Yang W."/>
            <person name="Lam T.T.-Y."/>
            <person name="Chang Q."/>
            <person name="Ding S."/>
            <person name="Wang X."/>
            <person name="Zhu J."/>
            <person name="Ruan X."/>
            <person name="Zhao L."/>
            <person name="Wei J."/>
            <person name="Que T."/>
            <person name="Du C."/>
            <person name="Cheng J."/>
            <person name="Dai P."/>
            <person name="Han X."/>
            <person name="Huang E."/>
            <person name="Gao Y."/>
            <person name="Liu J."/>
            <person name="Shao H."/>
            <person name="Ye R."/>
            <person name="Li L."/>
            <person name="Wei W."/>
            <person name="Wang X."/>
            <person name="Wang C."/>
            <person name="Huo Q."/>
            <person name="Li W."/>
            <person name="Guo W."/>
            <person name="Chen H."/>
            <person name="Chen S."/>
            <person name="Zhou L."/>
            <person name="Zhou L."/>
            <person name="Ni X."/>
            <person name="Tian J."/>
            <person name="Zhou Y."/>
            <person name="Sheng Y."/>
            <person name="Liu T."/>
            <person name="Pan Y."/>
            <person name="Xia L."/>
            <person name="Li J."/>
            <person name="Zhao F."/>
            <person name="Cao W."/>
        </authorList>
    </citation>
    <scope>NUCLEOTIDE SEQUENCE</scope>
    <source>
        <strain evidence="14">Rmic-2018</strain>
        <tissue evidence="14">Larvae</tissue>
    </source>
</reference>
<dbReference type="GO" id="GO:0140563">
    <property type="term" value="F:UDP-D-xylose:beta-D-glucoside alpha-1,3-D-xylosyltransferase activity"/>
    <property type="evidence" value="ECO:0007669"/>
    <property type="project" value="UniProtKB-EC"/>
</dbReference>
<evidence type="ECO:0000256" key="5">
    <source>
        <dbReference type="ARBA" id="ARBA00022692"/>
    </source>
</evidence>
<proteinExistence type="inferred from homology"/>
<evidence type="ECO:0000313" key="15">
    <source>
        <dbReference type="Proteomes" id="UP000821866"/>
    </source>
</evidence>
<evidence type="ECO:0000256" key="8">
    <source>
        <dbReference type="ARBA" id="ARBA00023136"/>
    </source>
</evidence>
<evidence type="ECO:0000256" key="11">
    <source>
        <dbReference type="ARBA" id="ARBA00038854"/>
    </source>
</evidence>
<dbReference type="VEuPathDB" id="VectorBase:LOC119169866"/>
<keyword evidence="5" id="KW-0812">Transmembrane</keyword>
<reference evidence="14" key="1">
    <citation type="journal article" date="2020" name="Cell">
        <title>Large-Scale Comparative Analyses of Tick Genomes Elucidate Their Genetic Diversity and Vector Capacities.</title>
        <authorList>
            <consortium name="Tick Genome and Microbiome Consortium (TIGMIC)"/>
            <person name="Jia N."/>
            <person name="Wang J."/>
            <person name="Shi W."/>
            <person name="Du L."/>
            <person name="Sun Y."/>
            <person name="Zhan W."/>
            <person name="Jiang J.F."/>
            <person name="Wang Q."/>
            <person name="Zhang B."/>
            <person name="Ji P."/>
            <person name="Bell-Sakyi L."/>
            <person name="Cui X.M."/>
            <person name="Yuan T.T."/>
            <person name="Jiang B.G."/>
            <person name="Yang W.F."/>
            <person name="Lam T.T."/>
            <person name="Chang Q.C."/>
            <person name="Ding S.J."/>
            <person name="Wang X.J."/>
            <person name="Zhu J.G."/>
            <person name="Ruan X.D."/>
            <person name="Zhao L."/>
            <person name="Wei J.T."/>
            <person name="Ye R.Z."/>
            <person name="Que T.C."/>
            <person name="Du C.H."/>
            <person name="Zhou Y.H."/>
            <person name="Cheng J.X."/>
            <person name="Dai P.F."/>
            <person name="Guo W.B."/>
            <person name="Han X.H."/>
            <person name="Huang E.J."/>
            <person name="Li L.F."/>
            <person name="Wei W."/>
            <person name="Gao Y.C."/>
            <person name="Liu J.Z."/>
            <person name="Shao H.Z."/>
            <person name="Wang X."/>
            <person name="Wang C.C."/>
            <person name="Yang T.C."/>
            <person name="Huo Q.B."/>
            <person name="Li W."/>
            <person name="Chen H.Y."/>
            <person name="Chen S.E."/>
            <person name="Zhou L.G."/>
            <person name="Ni X.B."/>
            <person name="Tian J.H."/>
            <person name="Sheng Y."/>
            <person name="Liu T."/>
            <person name="Pan Y.S."/>
            <person name="Xia L.Y."/>
            <person name="Li J."/>
            <person name="Zhao F."/>
            <person name="Cao W.C."/>
        </authorList>
    </citation>
    <scope>NUCLEOTIDE SEQUENCE</scope>
    <source>
        <strain evidence="14">Rmic-2018</strain>
    </source>
</reference>
<keyword evidence="6" id="KW-0735">Signal-anchor</keyword>
<comment type="similarity">
    <text evidence="2">Belongs to the glycosyltransferase 8 family.</text>
</comment>
<keyword evidence="15" id="KW-1185">Reference proteome</keyword>
<dbReference type="GO" id="GO:0016020">
    <property type="term" value="C:membrane"/>
    <property type="evidence" value="ECO:0007669"/>
    <property type="project" value="UniProtKB-SubCell"/>
</dbReference>
<dbReference type="Proteomes" id="UP000821866">
    <property type="component" value="Chromosome 1"/>
</dbReference>
<accession>A0A9J6F9F3</accession>
<dbReference type="InterPro" id="IPR051993">
    <property type="entry name" value="Glycosyltransferase_8"/>
</dbReference>
<dbReference type="Gene3D" id="3.90.550.10">
    <property type="entry name" value="Spore Coat Polysaccharide Biosynthesis Protein SpsA, Chain A"/>
    <property type="match status" value="1"/>
</dbReference>
<dbReference type="EC" id="2.4.2.42" evidence="11"/>
<evidence type="ECO:0000256" key="6">
    <source>
        <dbReference type="ARBA" id="ARBA00022968"/>
    </source>
</evidence>
<evidence type="ECO:0000256" key="10">
    <source>
        <dbReference type="ARBA" id="ARBA00037301"/>
    </source>
</evidence>
<comment type="subcellular location">
    <subcellularLocation>
        <location evidence="1">Membrane</location>
        <topology evidence="1">Single-pass type II membrane protein</topology>
    </subcellularLocation>
</comment>
<evidence type="ECO:0000256" key="3">
    <source>
        <dbReference type="ARBA" id="ARBA00022676"/>
    </source>
</evidence>
<protein>
    <recommendedName>
        <fullName evidence="11">UDP-D-xylose:beta-D-glucoside alpha-1,3-D-xylosyltransferase</fullName>
        <ecNumber evidence="11">2.4.2.42</ecNumber>
    </recommendedName>
</protein>
<dbReference type="GO" id="GO:0016266">
    <property type="term" value="P:protein O-linked glycosylation via N-acetyl-galactosamine"/>
    <property type="evidence" value="ECO:0007669"/>
    <property type="project" value="TreeGrafter"/>
</dbReference>
<comment type="caution">
    <text evidence="14">The sequence shown here is derived from an EMBL/GenBank/DDBJ whole genome shotgun (WGS) entry which is preliminary data.</text>
</comment>
<feature type="chain" id="PRO_5039913377" description="UDP-D-xylose:beta-D-glucoside alpha-1,3-D-xylosyltransferase" evidence="13">
    <location>
        <begin position="22"/>
        <end position="338"/>
    </location>
</feature>
<keyword evidence="9" id="KW-0325">Glycoprotein</keyword>
<evidence type="ECO:0000256" key="13">
    <source>
        <dbReference type="SAM" id="SignalP"/>
    </source>
</evidence>
<comment type="function">
    <text evidence="10">Glycosyltransferase which elongates the O-linked glucose attached to EGF-like repeats in the extracellular domain of Notch proteins by catalyzing the addition of xylose.</text>
</comment>
<dbReference type="AlphaFoldDB" id="A0A9J6F9F3"/>
<keyword evidence="4" id="KW-0808">Transferase</keyword>
<evidence type="ECO:0000256" key="12">
    <source>
        <dbReference type="ARBA" id="ARBA00049181"/>
    </source>
</evidence>
<keyword evidence="13" id="KW-0732">Signal</keyword>
<evidence type="ECO:0000256" key="9">
    <source>
        <dbReference type="ARBA" id="ARBA00023180"/>
    </source>
</evidence>